<dbReference type="Pfam" id="PF24968">
    <property type="entry name" value="DUF7770"/>
    <property type="match status" value="1"/>
</dbReference>
<accession>A0A2G8RUF1</accession>
<name>A0A2G8RUF1_9APHY</name>
<dbReference type="OrthoDB" id="3527137at2759"/>
<evidence type="ECO:0000313" key="3">
    <source>
        <dbReference type="Proteomes" id="UP000230002"/>
    </source>
</evidence>
<dbReference type="AlphaFoldDB" id="A0A2G8RUF1"/>
<reference evidence="2 3" key="1">
    <citation type="journal article" date="2015" name="Sci. Rep.">
        <title>Chromosome-level genome map provides insights into diverse defense mechanisms in the medicinal fungus Ganoderma sinense.</title>
        <authorList>
            <person name="Zhu Y."/>
            <person name="Xu J."/>
            <person name="Sun C."/>
            <person name="Zhou S."/>
            <person name="Xu H."/>
            <person name="Nelson D.R."/>
            <person name="Qian J."/>
            <person name="Song J."/>
            <person name="Luo H."/>
            <person name="Xiang L."/>
            <person name="Li Y."/>
            <person name="Xu Z."/>
            <person name="Ji A."/>
            <person name="Wang L."/>
            <person name="Lu S."/>
            <person name="Hayward A."/>
            <person name="Sun W."/>
            <person name="Li X."/>
            <person name="Schwartz D.C."/>
            <person name="Wang Y."/>
            <person name="Chen S."/>
        </authorList>
    </citation>
    <scope>NUCLEOTIDE SEQUENCE [LARGE SCALE GENOMIC DNA]</scope>
    <source>
        <strain evidence="2 3">ZZ0214-1</strain>
    </source>
</reference>
<gene>
    <name evidence="2" type="ORF">GSI_13022</name>
</gene>
<keyword evidence="3" id="KW-1185">Reference proteome</keyword>
<evidence type="ECO:0000313" key="2">
    <source>
        <dbReference type="EMBL" id="PIL25133.1"/>
    </source>
</evidence>
<dbReference type="EMBL" id="AYKW01000056">
    <property type="protein sequence ID" value="PIL25133.1"/>
    <property type="molecule type" value="Genomic_DNA"/>
</dbReference>
<protein>
    <recommendedName>
        <fullName evidence="1">DUF7770 domain-containing protein</fullName>
    </recommendedName>
</protein>
<dbReference type="InterPro" id="IPR056672">
    <property type="entry name" value="DUF7770"/>
</dbReference>
<organism evidence="2 3">
    <name type="scientific">Ganoderma sinense ZZ0214-1</name>
    <dbReference type="NCBI Taxonomy" id="1077348"/>
    <lineage>
        <taxon>Eukaryota</taxon>
        <taxon>Fungi</taxon>
        <taxon>Dikarya</taxon>
        <taxon>Basidiomycota</taxon>
        <taxon>Agaricomycotina</taxon>
        <taxon>Agaricomycetes</taxon>
        <taxon>Polyporales</taxon>
        <taxon>Polyporaceae</taxon>
        <taxon>Ganoderma</taxon>
    </lineage>
</organism>
<evidence type="ECO:0000259" key="1">
    <source>
        <dbReference type="Pfam" id="PF24968"/>
    </source>
</evidence>
<feature type="domain" description="DUF7770" evidence="1">
    <location>
        <begin position="45"/>
        <end position="184"/>
    </location>
</feature>
<dbReference type="Proteomes" id="UP000230002">
    <property type="component" value="Unassembled WGS sequence"/>
</dbReference>
<proteinExistence type="predicted"/>
<sequence>MANLVSTDYNPIELPGIPELHFYRTAEACLDYRVSSITVVVGDHVSATCCNHWRFFVTFDSKESVCLDMVIADGSKDRKGYCGAVRKHYDVTSHFFKCIDMILRSQPFTFRDLVVTLKDAGCFRYKYPSHNDGCRFWVGQAIAALERAQLLVPPSAKAVQAEINYTWTSQTTKQPVPAAHGSFY</sequence>
<comment type="caution">
    <text evidence="2">The sequence shown here is derived from an EMBL/GenBank/DDBJ whole genome shotgun (WGS) entry which is preliminary data.</text>
</comment>